<dbReference type="EMBL" id="JAYWIO010000008">
    <property type="protein sequence ID" value="KAK7243267.1"/>
    <property type="molecule type" value="Genomic_DNA"/>
</dbReference>
<accession>A0AAN9E0Z7</accession>
<dbReference type="Proteomes" id="UP001372338">
    <property type="component" value="Unassembled WGS sequence"/>
</dbReference>
<sequence length="107" mass="12055">MDQIFKEDCIRHSTLNVEHRSLVCMGCDSSLEWRGCTYFAGANTCCLPSSSSQLKNPNISELQRWSRFILVAESGLTSFDCRTMRQHCGAFVDVYCMVMVDAQGLLC</sequence>
<reference evidence="1 2" key="1">
    <citation type="submission" date="2024-01" db="EMBL/GenBank/DDBJ databases">
        <title>The genomes of 5 underutilized Papilionoideae crops provide insights into root nodulation and disease resistanc.</title>
        <authorList>
            <person name="Yuan L."/>
        </authorList>
    </citation>
    <scope>NUCLEOTIDE SEQUENCE [LARGE SCALE GENOMIC DNA]</scope>
    <source>
        <strain evidence="1">ZHUSHIDOU_FW_LH</strain>
        <tissue evidence="1">Leaf</tissue>
    </source>
</reference>
<proteinExistence type="predicted"/>
<organism evidence="1 2">
    <name type="scientific">Crotalaria pallida</name>
    <name type="common">Smooth rattlebox</name>
    <name type="synonym">Crotalaria striata</name>
    <dbReference type="NCBI Taxonomy" id="3830"/>
    <lineage>
        <taxon>Eukaryota</taxon>
        <taxon>Viridiplantae</taxon>
        <taxon>Streptophyta</taxon>
        <taxon>Embryophyta</taxon>
        <taxon>Tracheophyta</taxon>
        <taxon>Spermatophyta</taxon>
        <taxon>Magnoliopsida</taxon>
        <taxon>eudicotyledons</taxon>
        <taxon>Gunneridae</taxon>
        <taxon>Pentapetalae</taxon>
        <taxon>rosids</taxon>
        <taxon>fabids</taxon>
        <taxon>Fabales</taxon>
        <taxon>Fabaceae</taxon>
        <taxon>Papilionoideae</taxon>
        <taxon>50 kb inversion clade</taxon>
        <taxon>genistoids sensu lato</taxon>
        <taxon>core genistoids</taxon>
        <taxon>Crotalarieae</taxon>
        <taxon>Crotalaria</taxon>
    </lineage>
</organism>
<name>A0AAN9E0Z7_CROPI</name>
<evidence type="ECO:0000313" key="2">
    <source>
        <dbReference type="Proteomes" id="UP001372338"/>
    </source>
</evidence>
<gene>
    <name evidence="1" type="ORF">RIF29_38060</name>
</gene>
<comment type="caution">
    <text evidence="1">The sequence shown here is derived from an EMBL/GenBank/DDBJ whole genome shotgun (WGS) entry which is preliminary data.</text>
</comment>
<keyword evidence="2" id="KW-1185">Reference proteome</keyword>
<evidence type="ECO:0000313" key="1">
    <source>
        <dbReference type="EMBL" id="KAK7243267.1"/>
    </source>
</evidence>
<dbReference type="AlphaFoldDB" id="A0AAN9E0Z7"/>
<protein>
    <submittedName>
        <fullName evidence="1">Uncharacterized protein</fullName>
    </submittedName>
</protein>